<evidence type="ECO:0000313" key="2">
    <source>
        <dbReference type="Proteomes" id="UP000823660"/>
    </source>
</evidence>
<organism evidence="1 2">
    <name type="scientific">Candidatus Cryptobacteroides faecipullorum</name>
    <dbReference type="NCBI Taxonomy" id="2840764"/>
    <lineage>
        <taxon>Bacteria</taxon>
        <taxon>Pseudomonadati</taxon>
        <taxon>Bacteroidota</taxon>
        <taxon>Bacteroidia</taxon>
        <taxon>Bacteroidales</taxon>
        <taxon>Candidatus Cryptobacteroides</taxon>
    </lineage>
</organism>
<reference evidence="1" key="2">
    <citation type="journal article" date="2021" name="PeerJ">
        <title>Extensive microbial diversity within the chicken gut microbiome revealed by metagenomics and culture.</title>
        <authorList>
            <person name="Gilroy R."/>
            <person name="Ravi A."/>
            <person name="Getino M."/>
            <person name="Pursley I."/>
            <person name="Horton D.L."/>
            <person name="Alikhan N.F."/>
            <person name="Baker D."/>
            <person name="Gharbi K."/>
            <person name="Hall N."/>
            <person name="Watson M."/>
            <person name="Adriaenssens E.M."/>
            <person name="Foster-Nyarko E."/>
            <person name="Jarju S."/>
            <person name="Secka A."/>
            <person name="Antonio M."/>
            <person name="Oren A."/>
            <person name="Chaudhuri R.R."/>
            <person name="La Ragione R."/>
            <person name="Hildebrand F."/>
            <person name="Pallen M.J."/>
        </authorList>
    </citation>
    <scope>NUCLEOTIDE SEQUENCE</scope>
    <source>
        <strain evidence="1">B1-15692</strain>
    </source>
</reference>
<dbReference type="AlphaFoldDB" id="A0A9D9I830"/>
<gene>
    <name evidence="1" type="ORF">IAB99_02795</name>
</gene>
<dbReference type="EMBL" id="JADIMH010000015">
    <property type="protein sequence ID" value="MBO8466676.1"/>
    <property type="molecule type" value="Genomic_DNA"/>
</dbReference>
<comment type="caution">
    <text evidence="1">The sequence shown here is derived from an EMBL/GenBank/DDBJ whole genome shotgun (WGS) entry which is preliminary data.</text>
</comment>
<protein>
    <submittedName>
        <fullName evidence="1">Uncharacterized protein</fullName>
    </submittedName>
</protein>
<sequence>MEKTDSDILQEVIGEWRTLSRILAIQKHDPTTSYIIGARLYHITKAIDKIFVNHGPMTSTLRTAMHSILHSRDEFLHDISASFSRNHKRFMAFLKDTGMNEREKNYCVMGAIGFYGKDIGMYMSRKNHYNICSAIRKKLGLSEHDTNLGNHLRSLLQ</sequence>
<evidence type="ECO:0000313" key="1">
    <source>
        <dbReference type="EMBL" id="MBO8466676.1"/>
    </source>
</evidence>
<proteinExistence type="predicted"/>
<accession>A0A9D9I830</accession>
<dbReference type="Proteomes" id="UP000823660">
    <property type="component" value="Unassembled WGS sequence"/>
</dbReference>
<name>A0A9D9I830_9BACT</name>
<reference evidence="1" key="1">
    <citation type="submission" date="2020-10" db="EMBL/GenBank/DDBJ databases">
        <authorList>
            <person name="Gilroy R."/>
        </authorList>
    </citation>
    <scope>NUCLEOTIDE SEQUENCE</scope>
    <source>
        <strain evidence="1">B1-15692</strain>
    </source>
</reference>